<dbReference type="Pfam" id="PF12833">
    <property type="entry name" value="HTH_18"/>
    <property type="match status" value="1"/>
</dbReference>
<keyword evidence="3" id="KW-1185">Reference proteome</keyword>
<dbReference type="InterPro" id="IPR018060">
    <property type="entry name" value="HTH_AraC"/>
</dbReference>
<dbReference type="PROSITE" id="PS01124">
    <property type="entry name" value="HTH_ARAC_FAMILY_2"/>
    <property type="match status" value="1"/>
</dbReference>
<dbReference type="Pfam" id="PF20240">
    <property type="entry name" value="DUF6597"/>
    <property type="match status" value="1"/>
</dbReference>
<dbReference type="Proteomes" id="UP000533900">
    <property type="component" value="Unassembled WGS sequence"/>
</dbReference>
<sequence length="252" mass="30157">MKYFEYIPSLNLQNFILNFWMFEIEVNEEWQEPILHETIPDSSISIVLINKPQYKGVRILGPHSQKFQQAVFKGSIFLGIRLHPWIYFEMPTLKKMQLLNTTCAAPTEIENHFNDLVYTNLKNSDTLKVIETRLFELFNQIEILQNSLIKYICLELSKGKSVAMITEELPYSIRVIQKKFKQVVGLTMRQYQSNIRQRKIWEDFLKTSENKLDTILKHNYFDQSHFINDFKKRMNRTHTDFESYLRSMEIKI</sequence>
<protein>
    <submittedName>
        <fullName evidence="2">Helix-turn-helix domain-containing protein</fullName>
    </submittedName>
</protein>
<dbReference type="SMART" id="SM00342">
    <property type="entry name" value="HTH_ARAC"/>
    <property type="match status" value="1"/>
</dbReference>
<name>A0A842IS56_9FLAO</name>
<evidence type="ECO:0000259" key="1">
    <source>
        <dbReference type="PROSITE" id="PS01124"/>
    </source>
</evidence>
<proteinExistence type="predicted"/>
<dbReference type="GO" id="GO:0043565">
    <property type="term" value="F:sequence-specific DNA binding"/>
    <property type="evidence" value="ECO:0007669"/>
    <property type="project" value="InterPro"/>
</dbReference>
<reference evidence="2" key="1">
    <citation type="submission" date="2020-08" db="EMBL/GenBank/DDBJ databases">
        <title>Winogradskyella ouciana sp. nov., isolated from the hadal seawater of the Mariana Trench.</title>
        <authorList>
            <person name="He X."/>
        </authorList>
    </citation>
    <scope>NUCLEOTIDE SEQUENCE [LARGE SCALE GENOMIC DNA]</scope>
    <source>
        <strain evidence="2">KCTC 52348</strain>
    </source>
</reference>
<dbReference type="InterPro" id="IPR046532">
    <property type="entry name" value="DUF6597"/>
</dbReference>
<evidence type="ECO:0000313" key="2">
    <source>
        <dbReference type="EMBL" id="MBC2846012.1"/>
    </source>
</evidence>
<dbReference type="GO" id="GO:0003700">
    <property type="term" value="F:DNA-binding transcription factor activity"/>
    <property type="evidence" value="ECO:0007669"/>
    <property type="project" value="InterPro"/>
</dbReference>
<organism evidence="2 3">
    <name type="scientific">Winogradskyella flava</name>
    <dbReference type="NCBI Taxonomy" id="1884876"/>
    <lineage>
        <taxon>Bacteria</taxon>
        <taxon>Pseudomonadati</taxon>
        <taxon>Bacteroidota</taxon>
        <taxon>Flavobacteriia</taxon>
        <taxon>Flavobacteriales</taxon>
        <taxon>Flavobacteriaceae</taxon>
        <taxon>Winogradskyella</taxon>
    </lineage>
</organism>
<dbReference type="EMBL" id="JACLCP010000004">
    <property type="protein sequence ID" value="MBC2846012.1"/>
    <property type="molecule type" value="Genomic_DNA"/>
</dbReference>
<evidence type="ECO:0000313" key="3">
    <source>
        <dbReference type="Proteomes" id="UP000533900"/>
    </source>
</evidence>
<dbReference type="AlphaFoldDB" id="A0A842IS56"/>
<accession>A0A842IS56</accession>
<comment type="caution">
    <text evidence="2">The sequence shown here is derived from an EMBL/GenBank/DDBJ whole genome shotgun (WGS) entry which is preliminary data.</text>
</comment>
<dbReference type="RefSeq" id="WP_185789732.1">
    <property type="nucleotide sequence ID" value="NZ_JACLCP010000004.1"/>
</dbReference>
<dbReference type="Gene3D" id="1.10.10.60">
    <property type="entry name" value="Homeodomain-like"/>
    <property type="match status" value="1"/>
</dbReference>
<gene>
    <name evidence="2" type="ORF">H7F21_12975</name>
</gene>
<feature type="domain" description="HTH araC/xylS-type" evidence="1">
    <location>
        <begin position="146"/>
        <end position="244"/>
    </location>
</feature>